<dbReference type="EMBL" id="JAODOR010000011">
    <property type="protein sequence ID" value="MCT9002607.1"/>
    <property type="molecule type" value="Genomic_DNA"/>
</dbReference>
<proteinExistence type="predicted"/>
<comment type="caution">
    <text evidence="3">The sequence shown here is derived from an EMBL/GenBank/DDBJ whole genome shotgun (WGS) entry which is preliminary data.</text>
</comment>
<reference evidence="3 4" key="1">
    <citation type="journal article" date="2024" name="Int. J. Syst. Evol. Microbiol.">
        <title>Microbacterium memoriense sp. nov., a member of the Actinomycetota from marine beach sediment of the north coast of Portugal.</title>
        <authorList>
            <person name="Santos J.D.N.D."/>
            <person name="Klimek D."/>
            <person name="Calusinska M."/>
            <person name="Lobo-da-Cunha A."/>
            <person name="Catita J."/>
            <person name="Goncalves H."/>
            <person name="Gonzalez I."/>
            <person name="Lage O.M."/>
        </authorList>
    </citation>
    <scope>NUCLEOTIDE SEQUENCE [LARGE SCALE GENOMIC DNA]</scope>
    <source>
        <strain evidence="3 4">PMIC_1C1B</strain>
    </source>
</reference>
<evidence type="ECO:0000256" key="1">
    <source>
        <dbReference type="SAM" id="MobiDB-lite"/>
    </source>
</evidence>
<sequence>MPEDYTVGQLISDLNKAHSGLDDSLSPINISRVEQIARLVRRMDEEEHADASSTADEIFSALGRAQGSVVEALEQRTRARKAIVEYRLEHFPGSDRGTGSGAGTGSRSRLGASSAAERRAGRKSGSGWVWGDLVFAGLGVAAMFTPAPAALAVGAGLVIAKLLYSGVKAKNTHKHRRDQKEAAWQASQSASVEMLWTVTGAIVDLTPGSELLGLAMKGIDGLLLLNELDDIRIQWRKRAT</sequence>
<evidence type="ECO:0000313" key="4">
    <source>
        <dbReference type="Proteomes" id="UP001300496"/>
    </source>
</evidence>
<feature type="region of interest" description="Disordered" evidence="1">
    <location>
        <begin position="94"/>
        <end position="118"/>
    </location>
</feature>
<evidence type="ECO:0000313" key="3">
    <source>
        <dbReference type="EMBL" id="MCT9002607.1"/>
    </source>
</evidence>
<accession>A0ABT2PDE4</accession>
<keyword evidence="2" id="KW-0812">Transmembrane</keyword>
<feature type="transmembrane region" description="Helical" evidence="2">
    <location>
        <begin position="150"/>
        <end position="167"/>
    </location>
</feature>
<feature type="compositionally biased region" description="Low complexity" evidence="1">
    <location>
        <begin position="105"/>
        <end position="115"/>
    </location>
</feature>
<name>A0ABT2PDE4_9MICO</name>
<gene>
    <name evidence="3" type="ORF">N4R40_09560</name>
</gene>
<organism evidence="3 4">
    <name type="scientific">Microbacterium memoriense</name>
    <dbReference type="NCBI Taxonomy" id="2978350"/>
    <lineage>
        <taxon>Bacteria</taxon>
        <taxon>Bacillati</taxon>
        <taxon>Actinomycetota</taxon>
        <taxon>Actinomycetes</taxon>
        <taxon>Micrococcales</taxon>
        <taxon>Microbacteriaceae</taxon>
        <taxon>Microbacterium</taxon>
    </lineage>
</organism>
<keyword evidence="4" id="KW-1185">Reference proteome</keyword>
<keyword evidence="2" id="KW-0472">Membrane</keyword>
<keyword evidence="2" id="KW-1133">Transmembrane helix</keyword>
<dbReference type="Proteomes" id="UP001300496">
    <property type="component" value="Unassembled WGS sequence"/>
</dbReference>
<dbReference type="RefSeq" id="WP_261607146.1">
    <property type="nucleotide sequence ID" value="NZ_JAODOR010000011.1"/>
</dbReference>
<protein>
    <submittedName>
        <fullName evidence="3">Uncharacterized protein</fullName>
    </submittedName>
</protein>
<evidence type="ECO:0000256" key="2">
    <source>
        <dbReference type="SAM" id="Phobius"/>
    </source>
</evidence>